<dbReference type="Proteomes" id="UP000054549">
    <property type="component" value="Unassembled WGS sequence"/>
</dbReference>
<evidence type="ECO:0000256" key="1">
    <source>
        <dbReference type="SAM" id="Phobius"/>
    </source>
</evidence>
<reference evidence="2 3" key="1">
    <citation type="submission" date="2014-04" db="EMBL/GenBank/DDBJ databases">
        <title>Evolutionary Origins and Diversification of the Mycorrhizal Mutualists.</title>
        <authorList>
            <consortium name="DOE Joint Genome Institute"/>
            <consortium name="Mycorrhizal Genomics Consortium"/>
            <person name="Kohler A."/>
            <person name="Kuo A."/>
            <person name="Nagy L.G."/>
            <person name="Floudas D."/>
            <person name="Copeland A."/>
            <person name="Barry K.W."/>
            <person name="Cichocki N."/>
            <person name="Veneault-Fourrey C."/>
            <person name="LaButti K."/>
            <person name="Lindquist E.A."/>
            <person name="Lipzen A."/>
            <person name="Lundell T."/>
            <person name="Morin E."/>
            <person name="Murat C."/>
            <person name="Riley R."/>
            <person name="Ohm R."/>
            <person name="Sun H."/>
            <person name="Tunlid A."/>
            <person name="Henrissat B."/>
            <person name="Grigoriev I.V."/>
            <person name="Hibbett D.S."/>
            <person name="Martin F."/>
        </authorList>
    </citation>
    <scope>NUCLEOTIDE SEQUENCE [LARGE SCALE GENOMIC DNA]</scope>
    <source>
        <strain evidence="2 3">Koide BX008</strain>
    </source>
</reference>
<sequence>MSISTQSTFVTSTEQRSNLNITVRFSDMPIAIPVAYLLPTLISANVFFELVC</sequence>
<dbReference type="HOGENOM" id="CLU_3086765_0_0_1"/>
<protein>
    <submittedName>
        <fullName evidence="2">Uncharacterized protein</fullName>
    </submittedName>
</protein>
<keyword evidence="1" id="KW-0812">Transmembrane</keyword>
<dbReference type="EMBL" id="KN818302">
    <property type="protein sequence ID" value="KIL60200.1"/>
    <property type="molecule type" value="Genomic_DNA"/>
</dbReference>
<dbReference type="AlphaFoldDB" id="A0A0C2SBI0"/>
<proteinExistence type="predicted"/>
<keyword evidence="3" id="KW-1185">Reference proteome</keyword>
<keyword evidence="1" id="KW-0472">Membrane</keyword>
<feature type="transmembrane region" description="Helical" evidence="1">
    <location>
        <begin position="30"/>
        <end position="51"/>
    </location>
</feature>
<evidence type="ECO:0000313" key="3">
    <source>
        <dbReference type="Proteomes" id="UP000054549"/>
    </source>
</evidence>
<gene>
    <name evidence="2" type="ORF">M378DRAFT_168336</name>
</gene>
<accession>A0A0C2SBI0</accession>
<name>A0A0C2SBI0_AMAMK</name>
<evidence type="ECO:0000313" key="2">
    <source>
        <dbReference type="EMBL" id="KIL60200.1"/>
    </source>
</evidence>
<keyword evidence="1" id="KW-1133">Transmembrane helix</keyword>
<organism evidence="2 3">
    <name type="scientific">Amanita muscaria (strain Koide BX008)</name>
    <dbReference type="NCBI Taxonomy" id="946122"/>
    <lineage>
        <taxon>Eukaryota</taxon>
        <taxon>Fungi</taxon>
        <taxon>Dikarya</taxon>
        <taxon>Basidiomycota</taxon>
        <taxon>Agaricomycotina</taxon>
        <taxon>Agaricomycetes</taxon>
        <taxon>Agaricomycetidae</taxon>
        <taxon>Agaricales</taxon>
        <taxon>Pluteineae</taxon>
        <taxon>Amanitaceae</taxon>
        <taxon>Amanita</taxon>
    </lineage>
</organism>
<dbReference type="InParanoid" id="A0A0C2SBI0"/>